<feature type="binding site" evidence="13">
    <location>
        <begin position="102"/>
        <end position="105"/>
    </location>
    <ligand>
        <name>NAD(+)</name>
        <dbReference type="ChEBI" id="CHEBI:57540"/>
    </ligand>
</feature>
<dbReference type="SUPFAM" id="SSF55347">
    <property type="entry name" value="Glyceraldehyde-3-phosphate dehydrogenase-like, C-terminal domain"/>
    <property type="match status" value="1"/>
</dbReference>
<dbReference type="EC" id="1.17.1.8" evidence="10 13"/>
<feature type="binding site" evidence="13">
    <location>
        <position position="40"/>
    </location>
    <ligand>
        <name>NAD(+)</name>
        <dbReference type="ChEBI" id="CHEBI:57540"/>
    </ligand>
</feature>
<dbReference type="PANTHER" id="PTHR20836">
    <property type="entry name" value="DIHYDRODIPICOLINATE REDUCTASE"/>
    <property type="match status" value="1"/>
</dbReference>
<comment type="catalytic activity">
    <reaction evidence="12 13">
        <text>(S)-2,3,4,5-tetrahydrodipicolinate + NAD(+) + H2O = (2S,4S)-4-hydroxy-2,3,4,5-tetrahydrodipicolinate + NADH + H(+)</text>
        <dbReference type="Rhea" id="RHEA:35323"/>
        <dbReference type="ChEBI" id="CHEBI:15377"/>
        <dbReference type="ChEBI" id="CHEBI:15378"/>
        <dbReference type="ChEBI" id="CHEBI:16845"/>
        <dbReference type="ChEBI" id="CHEBI:57540"/>
        <dbReference type="ChEBI" id="CHEBI:57945"/>
        <dbReference type="ChEBI" id="CHEBI:67139"/>
        <dbReference type="EC" id="1.17.1.8"/>
    </reaction>
</comment>
<dbReference type="GO" id="GO:0009089">
    <property type="term" value="P:lysine biosynthetic process via diaminopimelate"/>
    <property type="evidence" value="ECO:0007669"/>
    <property type="project" value="UniProtKB-UniRule"/>
</dbReference>
<evidence type="ECO:0000256" key="5">
    <source>
        <dbReference type="ARBA" id="ARBA00022915"/>
    </source>
</evidence>
<keyword evidence="4 13" id="KW-0521">NADP</keyword>
<evidence type="ECO:0000256" key="10">
    <source>
        <dbReference type="ARBA" id="ARBA00038983"/>
    </source>
</evidence>
<name>A0A8I0KPE6_9ACTO</name>
<evidence type="ECO:0000256" key="12">
    <source>
        <dbReference type="ARBA" id="ARBA00049396"/>
    </source>
</evidence>
<dbReference type="Gene3D" id="3.30.360.10">
    <property type="entry name" value="Dihydrodipicolinate Reductase, domain 2"/>
    <property type="match status" value="1"/>
</dbReference>
<keyword evidence="8 13" id="KW-0457">Lysine biosynthesis</keyword>
<feature type="active site" description="Proton donor" evidence="13">
    <location>
        <position position="136"/>
    </location>
</feature>
<comment type="catalytic activity">
    <reaction evidence="11 13">
        <text>(S)-2,3,4,5-tetrahydrodipicolinate + NADP(+) + H2O = (2S,4S)-4-hydroxy-2,3,4,5-tetrahydrodipicolinate + NADPH + H(+)</text>
        <dbReference type="Rhea" id="RHEA:35331"/>
        <dbReference type="ChEBI" id="CHEBI:15377"/>
        <dbReference type="ChEBI" id="CHEBI:15378"/>
        <dbReference type="ChEBI" id="CHEBI:16845"/>
        <dbReference type="ChEBI" id="CHEBI:57783"/>
        <dbReference type="ChEBI" id="CHEBI:58349"/>
        <dbReference type="ChEBI" id="CHEBI:67139"/>
        <dbReference type="EC" id="1.17.1.8"/>
    </reaction>
</comment>
<organism evidence="16 17">
    <name type="scientific">Nanchangia anserum</name>
    <dbReference type="NCBI Taxonomy" id="2692125"/>
    <lineage>
        <taxon>Bacteria</taxon>
        <taxon>Bacillati</taxon>
        <taxon>Actinomycetota</taxon>
        <taxon>Actinomycetes</taxon>
        <taxon>Actinomycetales</taxon>
        <taxon>Actinomycetaceae</taxon>
        <taxon>Nanchangia</taxon>
    </lineage>
</organism>
<feature type="active site" description="Proton donor/acceptor" evidence="13">
    <location>
        <position position="132"/>
    </location>
</feature>
<feature type="binding site" evidence="13">
    <location>
        <position position="133"/>
    </location>
    <ligand>
        <name>(S)-2,3,4,5-tetrahydrodipicolinate</name>
        <dbReference type="ChEBI" id="CHEBI:16845"/>
    </ligand>
</feature>
<dbReference type="FunFam" id="3.30.360.10:FF:000009">
    <property type="entry name" value="4-hydroxy-tetrahydrodipicolinate reductase"/>
    <property type="match status" value="1"/>
</dbReference>
<keyword evidence="17" id="KW-1185">Reference proteome</keyword>
<comment type="function">
    <text evidence="13">Catalyzes the conversion of 4-hydroxy-tetrahydrodipicolinate (HTPA) to tetrahydrodipicolinate.</text>
</comment>
<evidence type="ECO:0000256" key="6">
    <source>
        <dbReference type="ARBA" id="ARBA00023002"/>
    </source>
</evidence>
<dbReference type="GO" id="GO:0051287">
    <property type="term" value="F:NAD binding"/>
    <property type="evidence" value="ECO:0007669"/>
    <property type="project" value="UniProtKB-UniRule"/>
</dbReference>
<feature type="binding site" evidence="13">
    <location>
        <begin position="8"/>
        <end position="13"/>
    </location>
    <ligand>
        <name>NAD(+)</name>
        <dbReference type="ChEBI" id="CHEBI:57540"/>
    </ligand>
</feature>
<feature type="binding site" evidence="13">
    <location>
        <begin position="142"/>
        <end position="143"/>
    </location>
    <ligand>
        <name>(S)-2,3,4,5-tetrahydrodipicolinate</name>
        <dbReference type="ChEBI" id="CHEBI:16845"/>
    </ligand>
</feature>
<keyword evidence="3 13" id="KW-0028">Amino-acid biosynthesis</keyword>
<dbReference type="HAMAP" id="MF_00102">
    <property type="entry name" value="DapB"/>
    <property type="match status" value="1"/>
</dbReference>
<evidence type="ECO:0000256" key="8">
    <source>
        <dbReference type="ARBA" id="ARBA00023154"/>
    </source>
</evidence>
<evidence type="ECO:0000256" key="3">
    <source>
        <dbReference type="ARBA" id="ARBA00022605"/>
    </source>
</evidence>
<evidence type="ECO:0000256" key="13">
    <source>
        <dbReference type="HAMAP-Rule" id="MF_00102"/>
    </source>
</evidence>
<comment type="similarity">
    <text evidence="1 13">Belongs to the DapB family.</text>
</comment>
<comment type="pathway">
    <text evidence="9 13">Amino-acid biosynthesis; L-lysine biosynthesis via DAP pathway; (S)-tetrahydrodipicolinate from L-aspartate: step 4/4.</text>
</comment>
<dbReference type="RefSeq" id="WP_191072380.1">
    <property type="nucleotide sequence ID" value="NZ_CP060506.1"/>
</dbReference>
<accession>A0A8I0KPE6</accession>
<proteinExistence type="inferred from homology"/>
<dbReference type="InterPro" id="IPR000846">
    <property type="entry name" value="DapB_N"/>
</dbReference>
<evidence type="ECO:0000256" key="11">
    <source>
        <dbReference type="ARBA" id="ARBA00049080"/>
    </source>
</evidence>
<protein>
    <recommendedName>
        <fullName evidence="10 13">4-hydroxy-tetrahydrodipicolinate reductase</fullName>
        <shortName evidence="13">HTPA reductase</shortName>
        <ecNumber evidence="10 13">1.17.1.8</ecNumber>
    </recommendedName>
</protein>
<dbReference type="Gene3D" id="3.40.50.720">
    <property type="entry name" value="NAD(P)-binding Rossmann-like Domain"/>
    <property type="match status" value="1"/>
</dbReference>
<evidence type="ECO:0000313" key="16">
    <source>
        <dbReference type="EMBL" id="MBD3690276.1"/>
    </source>
</evidence>
<evidence type="ECO:0000259" key="15">
    <source>
        <dbReference type="Pfam" id="PF05173"/>
    </source>
</evidence>
<dbReference type="InterPro" id="IPR023940">
    <property type="entry name" value="DHDPR_bac"/>
</dbReference>
<reference evidence="16 17" key="1">
    <citation type="submission" date="2020-08" db="EMBL/GenBank/DDBJ databases">
        <title>Winkia gen. nov., sp. nov., isolated from faeces of the Anser albifrons in China.</title>
        <authorList>
            <person name="Liu Q."/>
        </authorList>
    </citation>
    <scope>NUCLEOTIDE SEQUENCE [LARGE SCALE GENOMIC DNA]</scope>
    <source>
        <strain evidence="16 17">C62</strain>
    </source>
</reference>
<dbReference type="SUPFAM" id="SSF51735">
    <property type="entry name" value="NAD(P)-binding Rossmann-fold domains"/>
    <property type="match status" value="1"/>
</dbReference>
<dbReference type="Pfam" id="PF01113">
    <property type="entry name" value="DapB_N"/>
    <property type="match status" value="1"/>
</dbReference>
<comment type="subcellular location">
    <subcellularLocation>
        <location evidence="13">Cytoplasm</location>
    </subcellularLocation>
</comment>
<comment type="caution">
    <text evidence="16">The sequence shown here is derived from an EMBL/GenBank/DDBJ whole genome shotgun (WGS) entry which is preliminary data.</text>
</comment>
<dbReference type="PANTHER" id="PTHR20836:SF0">
    <property type="entry name" value="4-HYDROXY-TETRAHYDRODIPICOLINATE REDUCTASE 1, CHLOROPLASTIC-RELATED"/>
    <property type="match status" value="1"/>
</dbReference>
<dbReference type="InterPro" id="IPR036291">
    <property type="entry name" value="NAD(P)-bd_dom_sf"/>
</dbReference>
<dbReference type="EMBL" id="JACRUO010000003">
    <property type="protein sequence ID" value="MBD3690276.1"/>
    <property type="molecule type" value="Genomic_DNA"/>
</dbReference>
<dbReference type="PIRSF" id="PIRSF000161">
    <property type="entry name" value="DHPR"/>
    <property type="match status" value="1"/>
</dbReference>
<sequence>MIRVAVIGAAGRMGQTACQAVEAVDDMTLVARLDADDAIDADHLCGADVAVEFTIPAHTEANVHALLDAGVAPVVGTTGWDDAALERVREHACASGVNALIAPNFAISAVLVMEFARQAARYFTSAEVIEMHHPNKLDAPSGTAAQTAQLIAQARRDAGAAPMPDATQMDPDGCRGGMVAGVPVHAVRLAGLNAHEEVLFGNTGEQLVLRSDCFDRSSFMPGVLAAVRAVRNRPGLTHGLAPVLGLEH</sequence>
<keyword evidence="6 13" id="KW-0560">Oxidoreductase</keyword>
<dbReference type="PROSITE" id="PS01298">
    <property type="entry name" value="DAPB"/>
    <property type="match status" value="1"/>
</dbReference>
<dbReference type="GO" id="GO:0050661">
    <property type="term" value="F:NADP binding"/>
    <property type="evidence" value="ECO:0007669"/>
    <property type="project" value="UniProtKB-UniRule"/>
</dbReference>
<dbReference type="InterPro" id="IPR022664">
    <property type="entry name" value="DapB_N_CS"/>
</dbReference>
<evidence type="ECO:0000256" key="9">
    <source>
        <dbReference type="ARBA" id="ARBA00037922"/>
    </source>
</evidence>
<dbReference type="CDD" id="cd02274">
    <property type="entry name" value="DHDPR_N"/>
    <property type="match status" value="1"/>
</dbReference>
<dbReference type="GO" id="GO:0019877">
    <property type="term" value="P:diaminopimelate biosynthetic process"/>
    <property type="evidence" value="ECO:0007669"/>
    <property type="project" value="UniProtKB-UniRule"/>
</dbReference>
<evidence type="ECO:0000259" key="14">
    <source>
        <dbReference type="Pfam" id="PF01113"/>
    </source>
</evidence>
<dbReference type="GO" id="GO:0016726">
    <property type="term" value="F:oxidoreductase activity, acting on CH or CH2 groups, NAD or NADP as acceptor"/>
    <property type="evidence" value="ECO:0007669"/>
    <property type="project" value="UniProtKB-UniRule"/>
</dbReference>
<keyword evidence="2 13" id="KW-0963">Cytoplasm</keyword>
<dbReference type="Proteomes" id="UP000627538">
    <property type="component" value="Unassembled WGS sequence"/>
</dbReference>
<keyword evidence="5 13" id="KW-0220">Diaminopimelate biosynthesis</keyword>
<feature type="domain" description="Dihydrodipicolinate reductase C-terminal" evidence="15">
    <location>
        <begin position="109"/>
        <end position="240"/>
    </location>
</feature>
<evidence type="ECO:0000256" key="1">
    <source>
        <dbReference type="ARBA" id="ARBA00006642"/>
    </source>
</evidence>
<evidence type="ECO:0000256" key="4">
    <source>
        <dbReference type="ARBA" id="ARBA00022857"/>
    </source>
</evidence>
<dbReference type="InterPro" id="IPR022663">
    <property type="entry name" value="DapB_C"/>
</dbReference>
<comment type="caution">
    <text evidence="13">Was originally thought to be a dihydrodipicolinate reductase (DHDPR), catalyzing the conversion of dihydrodipicolinate to tetrahydrodipicolinate. However, it was shown in E.coli that the substrate of the enzymatic reaction is not dihydrodipicolinate (DHDP) but in fact (2S,4S)-4-hydroxy-2,3,4,5-tetrahydrodipicolinic acid (HTPA), the product released by the DapA-catalyzed reaction.</text>
</comment>
<keyword evidence="7 13" id="KW-0520">NAD</keyword>
<dbReference type="UniPathway" id="UPA00034">
    <property type="reaction ID" value="UER00018"/>
</dbReference>
<dbReference type="AlphaFoldDB" id="A0A8I0KPE6"/>
<dbReference type="NCBIfam" id="TIGR00036">
    <property type="entry name" value="dapB"/>
    <property type="match status" value="1"/>
</dbReference>
<feature type="domain" description="Dihydrodipicolinate reductase N-terminal" evidence="14">
    <location>
        <begin position="2"/>
        <end position="105"/>
    </location>
</feature>
<dbReference type="GO" id="GO:0005829">
    <property type="term" value="C:cytosol"/>
    <property type="evidence" value="ECO:0007669"/>
    <property type="project" value="TreeGrafter"/>
</dbReference>
<gene>
    <name evidence="13" type="primary">dapB</name>
    <name evidence="16" type="ORF">H8R10_08565</name>
</gene>
<evidence type="ECO:0000256" key="7">
    <source>
        <dbReference type="ARBA" id="ARBA00023027"/>
    </source>
</evidence>
<comment type="caution">
    <text evidence="13">Lacks conserved residue(s) required for the propagation of feature annotation.</text>
</comment>
<dbReference type="Pfam" id="PF05173">
    <property type="entry name" value="DapB_C"/>
    <property type="match status" value="1"/>
</dbReference>
<feature type="binding site" evidence="13">
    <location>
        <begin position="76"/>
        <end position="78"/>
    </location>
    <ligand>
        <name>NAD(+)</name>
        <dbReference type="ChEBI" id="CHEBI:57540"/>
    </ligand>
</feature>
<dbReference type="GO" id="GO:0008839">
    <property type="term" value="F:4-hydroxy-tetrahydrodipicolinate reductase"/>
    <property type="evidence" value="ECO:0007669"/>
    <property type="project" value="UniProtKB-UniRule"/>
</dbReference>
<evidence type="ECO:0000313" key="17">
    <source>
        <dbReference type="Proteomes" id="UP000627538"/>
    </source>
</evidence>
<comment type="subunit">
    <text evidence="13">Homotetramer.</text>
</comment>
<evidence type="ECO:0000256" key="2">
    <source>
        <dbReference type="ARBA" id="ARBA00022490"/>
    </source>
</evidence>